<keyword evidence="2" id="KW-1185">Reference proteome</keyword>
<dbReference type="RefSeq" id="WP_281836904.1">
    <property type="nucleotide sequence ID" value="NZ_BSDY01000016.1"/>
</dbReference>
<dbReference type="Proteomes" id="UP001144471">
    <property type="component" value="Unassembled WGS sequence"/>
</dbReference>
<comment type="caution">
    <text evidence="1">The sequence shown here is derived from an EMBL/GenBank/DDBJ whole genome shotgun (WGS) entry which is preliminary data.</text>
</comment>
<protein>
    <submittedName>
        <fullName evidence="1">Uncharacterized protein</fullName>
    </submittedName>
</protein>
<dbReference type="EMBL" id="BSDY01000016">
    <property type="protein sequence ID" value="GLI57343.1"/>
    <property type="molecule type" value="Genomic_DNA"/>
</dbReference>
<evidence type="ECO:0000313" key="1">
    <source>
        <dbReference type="EMBL" id="GLI57343.1"/>
    </source>
</evidence>
<accession>A0A9W6GMR9</accession>
<gene>
    <name evidence="1" type="ORF">PM10SUCC1_28570</name>
</gene>
<organism evidence="1 2">
    <name type="scientific">Propionigenium maris DSM 9537</name>
    <dbReference type="NCBI Taxonomy" id="1123000"/>
    <lineage>
        <taxon>Bacteria</taxon>
        <taxon>Fusobacteriati</taxon>
        <taxon>Fusobacteriota</taxon>
        <taxon>Fusobacteriia</taxon>
        <taxon>Fusobacteriales</taxon>
        <taxon>Fusobacteriaceae</taxon>
        <taxon>Propionigenium</taxon>
    </lineage>
</organism>
<name>A0A9W6GMR9_9FUSO</name>
<proteinExistence type="predicted"/>
<reference evidence="1" key="1">
    <citation type="submission" date="2022-12" db="EMBL/GenBank/DDBJ databases">
        <title>Reference genome sequencing for broad-spectrum identification of bacterial and archaeal isolates by mass spectrometry.</title>
        <authorList>
            <person name="Sekiguchi Y."/>
            <person name="Tourlousse D.M."/>
        </authorList>
    </citation>
    <scope>NUCLEOTIDE SEQUENCE</scope>
    <source>
        <strain evidence="1">10succ1</strain>
    </source>
</reference>
<sequence length="44" mass="5076">MKEILKRIEKEIEEVSKDSGHGEILIEVHNGKVCFIRPTKSIKI</sequence>
<evidence type="ECO:0000313" key="2">
    <source>
        <dbReference type="Proteomes" id="UP001144471"/>
    </source>
</evidence>
<dbReference type="AlphaFoldDB" id="A0A9W6GMR9"/>